<dbReference type="AlphaFoldDB" id="A0AAD6Z643"/>
<protein>
    <submittedName>
        <fullName evidence="2">Uncharacterized protein</fullName>
    </submittedName>
</protein>
<accession>A0AAD6Z643</accession>
<reference evidence="2" key="1">
    <citation type="submission" date="2023-03" db="EMBL/GenBank/DDBJ databases">
        <title>Massive genome expansion in bonnet fungi (Mycena s.s.) driven by repeated elements and novel gene families across ecological guilds.</title>
        <authorList>
            <consortium name="Lawrence Berkeley National Laboratory"/>
            <person name="Harder C.B."/>
            <person name="Miyauchi S."/>
            <person name="Viragh M."/>
            <person name="Kuo A."/>
            <person name="Thoen E."/>
            <person name="Andreopoulos B."/>
            <person name="Lu D."/>
            <person name="Skrede I."/>
            <person name="Drula E."/>
            <person name="Henrissat B."/>
            <person name="Morin E."/>
            <person name="Kohler A."/>
            <person name="Barry K."/>
            <person name="LaButti K."/>
            <person name="Morin E."/>
            <person name="Salamov A."/>
            <person name="Lipzen A."/>
            <person name="Mereny Z."/>
            <person name="Hegedus B."/>
            <person name="Baldrian P."/>
            <person name="Stursova M."/>
            <person name="Weitz H."/>
            <person name="Taylor A."/>
            <person name="Grigoriev I.V."/>
            <person name="Nagy L.G."/>
            <person name="Martin F."/>
            <person name="Kauserud H."/>
        </authorList>
    </citation>
    <scope>NUCLEOTIDE SEQUENCE</scope>
    <source>
        <strain evidence="2">CBHHK002</strain>
    </source>
</reference>
<keyword evidence="1" id="KW-0472">Membrane</keyword>
<evidence type="ECO:0000313" key="3">
    <source>
        <dbReference type="Proteomes" id="UP001218218"/>
    </source>
</evidence>
<evidence type="ECO:0000313" key="2">
    <source>
        <dbReference type="EMBL" id="KAJ7309428.1"/>
    </source>
</evidence>
<dbReference type="Proteomes" id="UP001218218">
    <property type="component" value="Unassembled WGS sequence"/>
</dbReference>
<keyword evidence="1" id="KW-0812">Transmembrane</keyword>
<keyword evidence="3" id="KW-1185">Reference proteome</keyword>
<organism evidence="2 3">
    <name type="scientific">Mycena albidolilacea</name>
    <dbReference type="NCBI Taxonomy" id="1033008"/>
    <lineage>
        <taxon>Eukaryota</taxon>
        <taxon>Fungi</taxon>
        <taxon>Dikarya</taxon>
        <taxon>Basidiomycota</taxon>
        <taxon>Agaricomycotina</taxon>
        <taxon>Agaricomycetes</taxon>
        <taxon>Agaricomycetidae</taxon>
        <taxon>Agaricales</taxon>
        <taxon>Marasmiineae</taxon>
        <taxon>Mycenaceae</taxon>
        <taxon>Mycena</taxon>
    </lineage>
</organism>
<gene>
    <name evidence="2" type="ORF">DFH08DRAFT_974683</name>
</gene>
<dbReference type="EMBL" id="JARIHO010000081">
    <property type="protein sequence ID" value="KAJ7309428.1"/>
    <property type="molecule type" value="Genomic_DNA"/>
</dbReference>
<evidence type="ECO:0000256" key="1">
    <source>
        <dbReference type="SAM" id="Phobius"/>
    </source>
</evidence>
<sequence>MLREIPICLSEFSRLVVCPSDTELLQLICRYSLRTASIEGASLHPSPTVISTRAGRRPLRHPHFRPHLGCVSLLVFGWLVTFAMTILALRADGRGARLSGYPHVSARAKSALPQRPAFLPTPAVRSVLSAW</sequence>
<keyword evidence="1" id="KW-1133">Transmembrane helix</keyword>
<comment type="caution">
    <text evidence="2">The sequence shown here is derived from an EMBL/GenBank/DDBJ whole genome shotgun (WGS) entry which is preliminary data.</text>
</comment>
<feature type="transmembrane region" description="Helical" evidence="1">
    <location>
        <begin position="66"/>
        <end position="89"/>
    </location>
</feature>
<name>A0AAD6Z643_9AGAR</name>
<proteinExistence type="predicted"/>